<sequence length="60" mass="6961">MMVSEAQKRAAAKYNREKMVQRVVRFSPNERDLLAHLDAQPNKAGYLKALIRADMEQSRE</sequence>
<dbReference type="EMBL" id="QICB01000001">
    <property type="protein sequence ID" value="RNL21767.1"/>
    <property type="molecule type" value="Genomic_DNA"/>
</dbReference>
<organism evidence="1 2">
    <name type="scientific">Slackia faecicanis</name>
    <dbReference type="NCBI Taxonomy" id="255723"/>
    <lineage>
        <taxon>Bacteria</taxon>
        <taxon>Bacillati</taxon>
        <taxon>Actinomycetota</taxon>
        <taxon>Coriobacteriia</taxon>
        <taxon>Eggerthellales</taxon>
        <taxon>Eggerthellaceae</taxon>
        <taxon>Slackia</taxon>
    </lineage>
</organism>
<reference evidence="2" key="1">
    <citation type="submission" date="2018-05" db="EMBL/GenBank/DDBJ databases">
        <title>Genome Sequencing of selected type strains of the family Eggerthellaceae.</title>
        <authorList>
            <person name="Danylec N."/>
            <person name="Stoll D.A."/>
            <person name="Doetsch A."/>
            <person name="Huch M."/>
        </authorList>
    </citation>
    <scope>NUCLEOTIDE SEQUENCE [LARGE SCALE GENOMIC DNA]</scope>
    <source>
        <strain evidence="2">DSM 17537</strain>
    </source>
</reference>
<keyword evidence="2" id="KW-1185">Reference proteome</keyword>
<evidence type="ECO:0000313" key="1">
    <source>
        <dbReference type="EMBL" id="RNL21767.1"/>
    </source>
</evidence>
<protein>
    <submittedName>
        <fullName evidence="1">Uncharacterized protein</fullName>
    </submittedName>
</protein>
<dbReference type="OrthoDB" id="3183843at2"/>
<dbReference type="AlphaFoldDB" id="A0A3N0AI26"/>
<accession>A0A3N0AI26</accession>
<evidence type="ECO:0000313" key="2">
    <source>
        <dbReference type="Proteomes" id="UP000267368"/>
    </source>
</evidence>
<proteinExistence type="predicted"/>
<comment type="caution">
    <text evidence="1">The sequence shown here is derived from an EMBL/GenBank/DDBJ whole genome shotgun (WGS) entry which is preliminary data.</text>
</comment>
<gene>
    <name evidence="1" type="ORF">DMP07_01985</name>
</gene>
<dbReference type="Proteomes" id="UP000267368">
    <property type="component" value="Unassembled WGS sequence"/>
</dbReference>
<name>A0A3N0AI26_9ACTN</name>